<evidence type="ECO:0000313" key="9">
    <source>
        <dbReference type="EMBL" id="ACO61807.1"/>
    </source>
</evidence>
<accession>C1E1V6</accession>
<dbReference type="Gene3D" id="1.25.40.10">
    <property type="entry name" value="Tetratricopeptide repeat domain"/>
    <property type="match status" value="3"/>
</dbReference>
<dbReference type="GO" id="GO:0030992">
    <property type="term" value="C:intraciliary transport particle B"/>
    <property type="evidence" value="ECO:0007669"/>
    <property type="project" value="TreeGrafter"/>
</dbReference>
<dbReference type="GO" id="GO:0120170">
    <property type="term" value="F:intraciliary transport particle B binding"/>
    <property type="evidence" value="ECO:0007669"/>
    <property type="project" value="TreeGrafter"/>
</dbReference>
<dbReference type="PROSITE" id="PS50005">
    <property type="entry name" value="TPR"/>
    <property type="match status" value="1"/>
</dbReference>
<dbReference type="KEGG" id="mis:MICPUN_57010"/>
<gene>
    <name evidence="9" type="ORF">MICPUN_57010</name>
</gene>
<dbReference type="SUPFAM" id="SSF48452">
    <property type="entry name" value="TPR-like"/>
    <property type="match status" value="1"/>
</dbReference>
<sequence length="661" mass="74751">MAGAVTGIPEGRATETIYGLIRDGKHDECAKLLEIQLANAPDSRPALSLLGYCYYYLGNFERAAEMYGQLAKLFPENEDYAVHHAQSLYKASMYQDALRASRAIDSKDPAVRQKVSQLQALIAYEEDDLAGCRARLDECPSDDPDVVVNLACCMLKEGRFEEARTRFLDAQQALGFQADIAYNIALCYYRTKQFGPALKHLAEIIERGMREHPELAVGAATDATQTGEEIRSVGNTPALKETALVEAFNLKAAIEYAMGNSEGFREALTDMPPRTEEELDPVTLHNVALMNMESDPTDGFHKLNFLLQSPVSPPETFGNLLLLYCKPEHGFYDLAADVMAENPQLVAKHLPQEVHQFLEATILAQTAPEEAYRKFEELVQRNADKLRRLTRKIQEYRQGRDDKALKKSLAEYDETLDAYVPALMAQAKIYWDAENYQQVEKILRQGADYCADHEAYKVNMAHTCFMQALSNDEKYVDAIQHYEPIVREKLEDESGMGVLNVTAIVLANLCVAYIMTSQNEEAEELMRAIERAEEEVQYHDPNRQCFHLCIVNLVIGTLYCSKGNYEFGISRVIKSLEPYDKKLETDTWFYAKRCVVALLDLLGKHMITVPDSTMDEVMAFLDEAERHGREIVTQLGDDGQGRTLTTEARMIKKMFIKLRDL</sequence>
<evidence type="ECO:0000256" key="1">
    <source>
        <dbReference type="ARBA" id="ARBA00004138"/>
    </source>
</evidence>
<dbReference type="RefSeq" id="XP_002500549.1">
    <property type="nucleotide sequence ID" value="XM_002500503.1"/>
</dbReference>
<evidence type="ECO:0000256" key="3">
    <source>
        <dbReference type="ARBA" id="ARBA00022737"/>
    </source>
</evidence>
<organism evidence="9 10">
    <name type="scientific">Micromonas commoda (strain RCC299 / NOUM17 / CCMP2709)</name>
    <name type="common">Picoplanktonic green alga</name>
    <dbReference type="NCBI Taxonomy" id="296587"/>
    <lineage>
        <taxon>Eukaryota</taxon>
        <taxon>Viridiplantae</taxon>
        <taxon>Chlorophyta</taxon>
        <taxon>Mamiellophyceae</taxon>
        <taxon>Mamiellales</taxon>
        <taxon>Mamiellaceae</taxon>
        <taxon>Micromonas</taxon>
    </lineage>
</organism>
<dbReference type="OrthoDB" id="10249577at2759"/>
<name>C1E1V6_MICCC</name>
<dbReference type="PANTHER" id="PTHR20931">
    <property type="entry name" value="TETRATRICOPEPTIDE REPEAT PROTEIN 30"/>
    <property type="match status" value="1"/>
</dbReference>
<evidence type="ECO:0000256" key="8">
    <source>
        <dbReference type="PROSITE-ProRule" id="PRU00339"/>
    </source>
</evidence>
<dbReference type="PANTHER" id="PTHR20931:SF0">
    <property type="entry name" value="TETRATRICOPEPTIDE REPEAT PROTEIN 30"/>
    <property type="match status" value="1"/>
</dbReference>
<evidence type="ECO:0000256" key="5">
    <source>
        <dbReference type="ARBA" id="ARBA00022803"/>
    </source>
</evidence>
<keyword evidence="5 8" id="KW-0802">TPR repeat</keyword>
<dbReference type="InterPro" id="IPR011990">
    <property type="entry name" value="TPR-like_helical_dom_sf"/>
</dbReference>
<keyword evidence="7" id="KW-0966">Cell projection</keyword>
<evidence type="ECO:0000256" key="4">
    <source>
        <dbReference type="ARBA" id="ARBA00022794"/>
    </source>
</evidence>
<evidence type="ECO:0000256" key="2">
    <source>
        <dbReference type="ARBA" id="ARBA00009522"/>
    </source>
</evidence>
<dbReference type="FunFam" id="1.25.40.10:FF:000186">
    <property type="entry name" value="Tetratricopeptide repeat domain 30A"/>
    <property type="match status" value="1"/>
</dbReference>
<dbReference type="AlphaFoldDB" id="C1E1V6"/>
<dbReference type="Pfam" id="PF12895">
    <property type="entry name" value="ANAPC3"/>
    <property type="match status" value="1"/>
</dbReference>
<dbReference type="SMART" id="SM00028">
    <property type="entry name" value="TPR"/>
    <property type="match status" value="4"/>
</dbReference>
<dbReference type="Proteomes" id="UP000002009">
    <property type="component" value="Chromosome 3"/>
</dbReference>
<reference evidence="9 10" key="1">
    <citation type="journal article" date="2009" name="Science">
        <title>Green evolution and dynamic adaptations revealed by genomes of the marine picoeukaryotes Micromonas.</title>
        <authorList>
            <person name="Worden A.Z."/>
            <person name="Lee J.H."/>
            <person name="Mock T."/>
            <person name="Rouze P."/>
            <person name="Simmons M.P."/>
            <person name="Aerts A.L."/>
            <person name="Allen A.E."/>
            <person name="Cuvelier M.L."/>
            <person name="Derelle E."/>
            <person name="Everett M.V."/>
            <person name="Foulon E."/>
            <person name="Grimwood J."/>
            <person name="Gundlach H."/>
            <person name="Henrissat B."/>
            <person name="Napoli C."/>
            <person name="McDonald S.M."/>
            <person name="Parker M.S."/>
            <person name="Rombauts S."/>
            <person name="Salamov A."/>
            <person name="Von Dassow P."/>
            <person name="Badger J.H."/>
            <person name="Coutinho P.M."/>
            <person name="Demir E."/>
            <person name="Dubchak I."/>
            <person name="Gentemann C."/>
            <person name="Eikrem W."/>
            <person name="Gready J.E."/>
            <person name="John U."/>
            <person name="Lanier W."/>
            <person name="Lindquist E.A."/>
            <person name="Lucas S."/>
            <person name="Mayer K.F."/>
            <person name="Moreau H."/>
            <person name="Not F."/>
            <person name="Otillar R."/>
            <person name="Panaud O."/>
            <person name="Pangilinan J."/>
            <person name="Paulsen I."/>
            <person name="Piegu B."/>
            <person name="Poliakov A."/>
            <person name="Robbens S."/>
            <person name="Schmutz J."/>
            <person name="Toulza E."/>
            <person name="Wyss T."/>
            <person name="Zelensky A."/>
            <person name="Zhou K."/>
            <person name="Armbrust E.V."/>
            <person name="Bhattacharya D."/>
            <person name="Goodenough U.W."/>
            <person name="Van de Peer Y."/>
            <person name="Grigoriev I.V."/>
        </authorList>
    </citation>
    <scope>NUCLEOTIDE SEQUENCE [LARGE SCALE GENOMIC DNA]</scope>
    <source>
        <strain evidence="10">RCC299 / NOUM17</strain>
    </source>
</reference>
<feature type="repeat" description="TPR" evidence="8">
    <location>
        <begin position="44"/>
        <end position="77"/>
    </location>
</feature>
<dbReference type="GO" id="GO:0042073">
    <property type="term" value="P:intraciliary transport"/>
    <property type="evidence" value="ECO:0007669"/>
    <property type="project" value="TreeGrafter"/>
</dbReference>
<evidence type="ECO:0000313" key="10">
    <source>
        <dbReference type="Proteomes" id="UP000002009"/>
    </source>
</evidence>
<keyword evidence="10" id="KW-1185">Reference proteome</keyword>
<proteinExistence type="inferred from homology"/>
<keyword evidence="4" id="KW-0970">Cilium biogenesis/degradation</keyword>
<keyword evidence="3" id="KW-0677">Repeat</keyword>
<evidence type="ECO:0000256" key="6">
    <source>
        <dbReference type="ARBA" id="ARBA00023069"/>
    </source>
</evidence>
<dbReference type="GO" id="GO:0005879">
    <property type="term" value="C:axonemal microtubule"/>
    <property type="evidence" value="ECO:0007669"/>
    <property type="project" value="TreeGrafter"/>
</dbReference>
<dbReference type="eggNOG" id="KOG4340">
    <property type="taxonomic scope" value="Eukaryota"/>
</dbReference>
<dbReference type="EMBL" id="CP001324">
    <property type="protein sequence ID" value="ACO61807.1"/>
    <property type="molecule type" value="Genomic_DNA"/>
</dbReference>
<dbReference type="OMA" id="CCKHELY"/>
<evidence type="ECO:0000256" key="7">
    <source>
        <dbReference type="ARBA" id="ARBA00023273"/>
    </source>
</evidence>
<comment type="subcellular location">
    <subcellularLocation>
        <location evidence="1">Cell projection</location>
        <location evidence="1">Cilium</location>
    </subcellularLocation>
</comment>
<comment type="similarity">
    <text evidence="2">Belongs to the TTC30/dfy-1/fleer family.</text>
</comment>
<keyword evidence="6" id="KW-0969">Cilium</keyword>
<dbReference type="InParanoid" id="C1E1V6"/>
<dbReference type="GeneID" id="8241740"/>
<dbReference type="InterPro" id="IPR019734">
    <property type="entry name" value="TPR_rpt"/>
</dbReference>
<dbReference type="STRING" id="296587.C1E1V6"/>
<dbReference type="InterPro" id="IPR039941">
    <property type="entry name" value="TT30"/>
</dbReference>
<protein>
    <submittedName>
        <fullName evidence="9">Uncharacterized protein</fullName>
    </submittedName>
</protein>